<keyword evidence="1" id="KW-0805">Transcription regulation</keyword>
<dbReference type="InterPro" id="IPR013324">
    <property type="entry name" value="RNA_pol_sigma_r3/r4-like"/>
</dbReference>
<evidence type="ECO:0000256" key="2">
    <source>
        <dbReference type="ARBA" id="ARBA00023082"/>
    </source>
</evidence>
<dbReference type="PANTHER" id="PTHR30385:SF1">
    <property type="entry name" value="RNA POLYMERASE SIGMA-H FACTOR"/>
    <property type="match status" value="1"/>
</dbReference>
<evidence type="ECO:0000259" key="5">
    <source>
        <dbReference type="PROSITE" id="PS00622"/>
    </source>
</evidence>
<dbReference type="SUPFAM" id="SSF88946">
    <property type="entry name" value="Sigma2 domain of RNA polymerase sigma factors"/>
    <property type="match status" value="1"/>
</dbReference>
<dbReference type="InterPro" id="IPR036388">
    <property type="entry name" value="WH-like_DNA-bd_sf"/>
</dbReference>
<dbReference type="Pfam" id="PF08281">
    <property type="entry name" value="Sigma70_r4_2"/>
    <property type="match status" value="1"/>
</dbReference>
<proteinExistence type="predicted"/>
<dbReference type="PROSITE" id="PS00622">
    <property type="entry name" value="HTH_LUXR_1"/>
    <property type="match status" value="1"/>
</dbReference>
<evidence type="ECO:0000256" key="4">
    <source>
        <dbReference type="ARBA" id="ARBA00023163"/>
    </source>
</evidence>
<dbReference type="SUPFAM" id="SSF88659">
    <property type="entry name" value="Sigma3 and sigma4 domains of RNA polymerase sigma factors"/>
    <property type="match status" value="1"/>
</dbReference>
<feature type="domain" description="HTH luxR-type" evidence="5">
    <location>
        <begin position="177"/>
        <end position="204"/>
    </location>
</feature>
<evidence type="ECO:0000256" key="3">
    <source>
        <dbReference type="ARBA" id="ARBA00023125"/>
    </source>
</evidence>
<dbReference type="Gene3D" id="1.20.120.1810">
    <property type="match status" value="1"/>
</dbReference>
<dbReference type="InterPro" id="IPR014284">
    <property type="entry name" value="RNA_pol_sigma-70_dom"/>
</dbReference>
<feature type="domain" description="RNA polymerase sigma-70" evidence="6">
    <location>
        <begin position="60"/>
        <end position="73"/>
    </location>
</feature>
<dbReference type="AlphaFoldDB" id="A0AA90NYZ2"/>
<protein>
    <submittedName>
        <fullName evidence="7">RNA polymerase sporulation sigma factor SigH</fullName>
    </submittedName>
</protein>
<keyword evidence="4" id="KW-0804">Transcription</keyword>
<evidence type="ECO:0000259" key="6">
    <source>
        <dbReference type="PROSITE" id="PS00715"/>
    </source>
</evidence>
<evidence type="ECO:0000313" key="7">
    <source>
        <dbReference type="EMBL" id="MDP1422028.1"/>
    </source>
</evidence>
<dbReference type="InterPro" id="IPR000943">
    <property type="entry name" value="RNA_pol_sigma70"/>
</dbReference>
<keyword evidence="2" id="KW-0731">Sigma factor</keyword>
<dbReference type="NCBIfam" id="NF006145">
    <property type="entry name" value="PRK08295.1-2"/>
    <property type="match status" value="1"/>
</dbReference>
<dbReference type="InterPro" id="IPR013249">
    <property type="entry name" value="RNA_pol_sigma70_r4_t2"/>
</dbReference>
<dbReference type="GO" id="GO:0006352">
    <property type="term" value="P:DNA-templated transcription initiation"/>
    <property type="evidence" value="ECO:0007669"/>
    <property type="project" value="InterPro"/>
</dbReference>
<dbReference type="NCBIfam" id="NF006148">
    <property type="entry name" value="PRK08295.1-5"/>
    <property type="match status" value="1"/>
</dbReference>
<accession>A0AA90NYZ2</accession>
<dbReference type="NCBIfam" id="TIGR02937">
    <property type="entry name" value="sigma70-ECF"/>
    <property type="match status" value="1"/>
</dbReference>
<dbReference type="PIRSF" id="PIRSF002939">
    <property type="entry name" value="RNA_polymerase_sigma-H_factor"/>
    <property type="match status" value="1"/>
</dbReference>
<dbReference type="InterPro" id="IPR007627">
    <property type="entry name" value="RNA_pol_sigma70_r2"/>
</dbReference>
<keyword evidence="3" id="KW-0238">DNA-binding</keyword>
<sequence>MSVIIEKKLVENYTHLEDVMLVGKIQNGDEDALDFLIKKYKCVVQSYALKYFLTGGDKDDVFQEGMIGLYKAIRDYKNCKKSSFRSFAELCISRQIITAVKAAICQKHSHLNNYVSLYTPIYQGESEQSLIDLIPEQSQNDPVTILIKSEEICDIELILTEVLSELESSVVDLYLEGKTYFEISKELKVQKKTIDNALQRVKRKLERYFESRGVEE</sequence>
<dbReference type="GO" id="GO:0016987">
    <property type="term" value="F:sigma factor activity"/>
    <property type="evidence" value="ECO:0007669"/>
    <property type="project" value="UniProtKB-KW"/>
</dbReference>
<comment type="caution">
    <text evidence="7">The sequence shown here is derived from an EMBL/GenBank/DDBJ whole genome shotgun (WGS) entry which is preliminary data.</text>
</comment>
<gene>
    <name evidence="7" type="primary">sigH</name>
    <name evidence="7" type="ORF">Q8G35_27655</name>
</gene>
<dbReference type="GO" id="GO:0003677">
    <property type="term" value="F:DNA binding"/>
    <property type="evidence" value="ECO:0007669"/>
    <property type="project" value="UniProtKB-KW"/>
</dbReference>
<dbReference type="Gene3D" id="1.10.10.10">
    <property type="entry name" value="Winged helix-like DNA-binding domain superfamily/Winged helix DNA-binding domain"/>
    <property type="match status" value="1"/>
</dbReference>
<dbReference type="PROSITE" id="PS00715">
    <property type="entry name" value="SIGMA70_1"/>
    <property type="match status" value="1"/>
</dbReference>
<dbReference type="EMBL" id="JAUUTP010000061">
    <property type="protein sequence ID" value="MDP1422028.1"/>
    <property type="molecule type" value="Genomic_DNA"/>
</dbReference>
<dbReference type="InterPro" id="IPR016371">
    <property type="entry name" value="RNA_pol_sigma-H_factor"/>
</dbReference>
<organism evidence="7 8">
    <name type="scientific">Peribacillus simplex</name>
    <dbReference type="NCBI Taxonomy" id="1478"/>
    <lineage>
        <taxon>Bacteria</taxon>
        <taxon>Bacillati</taxon>
        <taxon>Bacillota</taxon>
        <taxon>Bacilli</taxon>
        <taxon>Bacillales</taxon>
        <taxon>Bacillaceae</taxon>
        <taxon>Peribacillus</taxon>
    </lineage>
</organism>
<dbReference type="RefSeq" id="WP_305163010.1">
    <property type="nucleotide sequence ID" value="NZ_JAUUTP010000061.1"/>
</dbReference>
<reference evidence="7" key="1">
    <citation type="submission" date="2023-07" db="EMBL/GenBank/DDBJ databases">
        <title>Murine gut Bacillus species.</title>
        <authorList>
            <person name="Gutman E."/>
            <person name="Hashuel R."/>
            <person name="Litvak Y."/>
        </authorList>
    </citation>
    <scope>NUCLEOTIDE SEQUENCE</scope>
    <source>
        <strain evidence="7">RU283</strain>
    </source>
</reference>
<dbReference type="NCBIfam" id="NF006147">
    <property type="entry name" value="PRK08295.1-4"/>
    <property type="match status" value="1"/>
</dbReference>
<dbReference type="InterPro" id="IPR000792">
    <property type="entry name" value="Tscrpt_reg_LuxR_C"/>
</dbReference>
<dbReference type="Pfam" id="PF04542">
    <property type="entry name" value="Sigma70_r2"/>
    <property type="match status" value="1"/>
</dbReference>
<evidence type="ECO:0000256" key="1">
    <source>
        <dbReference type="ARBA" id="ARBA00023015"/>
    </source>
</evidence>
<dbReference type="PANTHER" id="PTHR30385">
    <property type="entry name" value="SIGMA FACTOR F FLAGELLAR"/>
    <property type="match status" value="1"/>
</dbReference>
<dbReference type="Proteomes" id="UP001178277">
    <property type="component" value="Unassembled WGS sequence"/>
</dbReference>
<evidence type="ECO:0000313" key="8">
    <source>
        <dbReference type="Proteomes" id="UP001178277"/>
    </source>
</evidence>
<dbReference type="InterPro" id="IPR013325">
    <property type="entry name" value="RNA_pol_sigma_r2"/>
</dbReference>
<name>A0AA90NYZ2_9BACI</name>
<dbReference type="PRINTS" id="PR00038">
    <property type="entry name" value="HTHLUXR"/>
</dbReference>